<dbReference type="AlphaFoldDB" id="A0AAE3W3Y6"/>
<evidence type="ECO:0000313" key="5">
    <source>
        <dbReference type="EMBL" id="MDQ0369383.1"/>
    </source>
</evidence>
<dbReference type="PANTHER" id="PTHR44591:SF3">
    <property type="entry name" value="RESPONSE REGULATORY DOMAIN-CONTAINING PROTEIN"/>
    <property type="match status" value="1"/>
</dbReference>
<dbReference type="PROSITE" id="PS50110">
    <property type="entry name" value="RESPONSE_REGULATORY"/>
    <property type="match status" value="1"/>
</dbReference>
<keyword evidence="1 2" id="KW-0597">Phosphoprotein</keyword>
<dbReference type="RefSeq" id="WP_307244562.1">
    <property type="nucleotide sequence ID" value="NZ_JAUSUZ010000001.1"/>
</dbReference>
<accession>A0AAE3W3Y6</accession>
<dbReference type="InterPro" id="IPR001789">
    <property type="entry name" value="Sig_transdc_resp-reg_receiver"/>
</dbReference>
<dbReference type="Pfam" id="PF00072">
    <property type="entry name" value="Response_reg"/>
    <property type="match status" value="1"/>
</dbReference>
<reference evidence="5 6" key="1">
    <citation type="submission" date="2023-07" db="EMBL/GenBank/DDBJ databases">
        <title>Sequencing the genomes of 1000 actinobacteria strains.</title>
        <authorList>
            <person name="Klenk H.-P."/>
        </authorList>
    </citation>
    <scope>NUCLEOTIDE SEQUENCE [LARGE SCALE GENOMIC DNA]</scope>
    <source>
        <strain evidence="5 6">DSM 44709</strain>
    </source>
</reference>
<feature type="modified residue" description="4-aspartylphosphate" evidence="2">
    <location>
        <position position="58"/>
    </location>
</feature>
<evidence type="ECO:0000256" key="2">
    <source>
        <dbReference type="PROSITE-ProRule" id="PRU00169"/>
    </source>
</evidence>
<dbReference type="CDD" id="cd17574">
    <property type="entry name" value="REC_OmpR"/>
    <property type="match status" value="1"/>
</dbReference>
<dbReference type="EMBL" id="JAUSUZ010000001">
    <property type="protein sequence ID" value="MDQ0369383.1"/>
    <property type="molecule type" value="Genomic_DNA"/>
</dbReference>
<dbReference type="PANTHER" id="PTHR44591">
    <property type="entry name" value="STRESS RESPONSE REGULATOR PROTEIN 1"/>
    <property type="match status" value="1"/>
</dbReference>
<keyword evidence="5" id="KW-0238">DNA-binding</keyword>
<protein>
    <submittedName>
        <fullName evidence="5">DNA-binding response OmpR family regulator</fullName>
    </submittedName>
</protein>
<feature type="region of interest" description="Disordered" evidence="3">
    <location>
        <begin position="132"/>
        <end position="157"/>
    </location>
</feature>
<gene>
    <name evidence="5" type="ORF">J2S42_006052</name>
</gene>
<dbReference type="Gene3D" id="3.40.50.2300">
    <property type="match status" value="1"/>
</dbReference>
<organism evidence="5 6">
    <name type="scientific">Catenuloplanes indicus</name>
    <dbReference type="NCBI Taxonomy" id="137267"/>
    <lineage>
        <taxon>Bacteria</taxon>
        <taxon>Bacillati</taxon>
        <taxon>Actinomycetota</taxon>
        <taxon>Actinomycetes</taxon>
        <taxon>Micromonosporales</taxon>
        <taxon>Micromonosporaceae</taxon>
        <taxon>Catenuloplanes</taxon>
    </lineage>
</organism>
<evidence type="ECO:0000256" key="1">
    <source>
        <dbReference type="ARBA" id="ARBA00022553"/>
    </source>
</evidence>
<name>A0AAE3W3Y6_9ACTN</name>
<dbReference type="Proteomes" id="UP001240236">
    <property type="component" value="Unassembled WGS sequence"/>
</dbReference>
<sequence length="157" mass="17059">MINAPATDLVLVAEDDPDLRELIAMSVEGAGLRAVCVTDGITAARILETATPRAIITDVGMPAMTGLELCRLVRSQAQLRDLPVIMVSAAIDDADIEAGYAAGATDYLVKPFSPRRFRTRLAELLHHEAPARRRVPTHARPHRFATPAGPRNTSVRW</sequence>
<dbReference type="InterPro" id="IPR050595">
    <property type="entry name" value="Bact_response_regulator"/>
</dbReference>
<proteinExistence type="predicted"/>
<evidence type="ECO:0000259" key="4">
    <source>
        <dbReference type="PROSITE" id="PS50110"/>
    </source>
</evidence>
<dbReference type="SMART" id="SM00448">
    <property type="entry name" value="REC"/>
    <property type="match status" value="1"/>
</dbReference>
<feature type="domain" description="Response regulatory" evidence="4">
    <location>
        <begin position="9"/>
        <end position="125"/>
    </location>
</feature>
<dbReference type="InterPro" id="IPR011006">
    <property type="entry name" value="CheY-like_superfamily"/>
</dbReference>
<evidence type="ECO:0000313" key="6">
    <source>
        <dbReference type="Proteomes" id="UP001240236"/>
    </source>
</evidence>
<dbReference type="SUPFAM" id="SSF52172">
    <property type="entry name" value="CheY-like"/>
    <property type="match status" value="1"/>
</dbReference>
<keyword evidence="6" id="KW-1185">Reference proteome</keyword>
<feature type="compositionally biased region" description="Basic residues" evidence="3">
    <location>
        <begin position="132"/>
        <end position="143"/>
    </location>
</feature>
<dbReference type="GO" id="GO:0003677">
    <property type="term" value="F:DNA binding"/>
    <property type="evidence" value="ECO:0007669"/>
    <property type="project" value="UniProtKB-KW"/>
</dbReference>
<evidence type="ECO:0000256" key="3">
    <source>
        <dbReference type="SAM" id="MobiDB-lite"/>
    </source>
</evidence>
<dbReference type="GO" id="GO:0000160">
    <property type="term" value="P:phosphorelay signal transduction system"/>
    <property type="evidence" value="ECO:0007669"/>
    <property type="project" value="InterPro"/>
</dbReference>
<comment type="caution">
    <text evidence="5">The sequence shown here is derived from an EMBL/GenBank/DDBJ whole genome shotgun (WGS) entry which is preliminary data.</text>
</comment>